<accession>A0A3N4L520</accession>
<dbReference type="OrthoDB" id="2398441at2759"/>
<evidence type="ECO:0000256" key="2">
    <source>
        <dbReference type="ARBA" id="ARBA00022771"/>
    </source>
</evidence>
<evidence type="ECO:0000313" key="5">
    <source>
        <dbReference type="EMBL" id="RPB13125.1"/>
    </source>
</evidence>
<dbReference type="Proteomes" id="UP000277580">
    <property type="component" value="Unassembled WGS sequence"/>
</dbReference>
<keyword evidence="3" id="KW-0862">Zinc</keyword>
<dbReference type="GO" id="GO:0033768">
    <property type="term" value="C:SUMO-targeted ubiquitin ligase complex"/>
    <property type="evidence" value="ECO:0007669"/>
    <property type="project" value="TreeGrafter"/>
</dbReference>
<dbReference type="PROSITE" id="PS00518">
    <property type="entry name" value="ZF_RING_1"/>
    <property type="match status" value="1"/>
</dbReference>
<dbReference type="InterPro" id="IPR038886">
    <property type="entry name" value="E3_SLX5/Rfp1"/>
</dbReference>
<name>A0A3N4L520_9PEZI</name>
<dbReference type="InterPro" id="IPR017907">
    <property type="entry name" value="Znf_RING_CS"/>
</dbReference>
<dbReference type="STRING" id="1392247.A0A3N4L520"/>
<dbReference type="InParanoid" id="A0A3N4L520"/>
<dbReference type="PANTHER" id="PTHR28042">
    <property type="entry name" value="E3 UBIQUITIN-PROTEIN LIGASE COMPLEX SLX5-SLX8 SUBUNIT SLX5"/>
    <property type="match status" value="1"/>
</dbReference>
<evidence type="ECO:0000256" key="4">
    <source>
        <dbReference type="SAM" id="MobiDB-lite"/>
    </source>
</evidence>
<evidence type="ECO:0008006" key="7">
    <source>
        <dbReference type="Google" id="ProtNLM"/>
    </source>
</evidence>
<keyword evidence="1" id="KW-0479">Metal-binding</keyword>
<feature type="region of interest" description="Disordered" evidence="4">
    <location>
        <begin position="156"/>
        <end position="185"/>
    </location>
</feature>
<dbReference type="EMBL" id="ML119124">
    <property type="protein sequence ID" value="RPB13125.1"/>
    <property type="molecule type" value="Genomic_DNA"/>
</dbReference>
<organism evidence="5 6">
    <name type="scientific">Morchella conica CCBAS932</name>
    <dbReference type="NCBI Taxonomy" id="1392247"/>
    <lineage>
        <taxon>Eukaryota</taxon>
        <taxon>Fungi</taxon>
        <taxon>Dikarya</taxon>
        <taxon>Ascomycota</taxon>
        <taxon>Pezizomycotina</taxon>
        <taxon>Pezizomycetes</taxon>
        <taxon>Pezizales</taxon>
        <taxon>Morchellaceae</taxon>
        <taxon>Morchella</taxon>
    </lineage>
</organism>
<keyword evidence="2" id="KW-0863">Zinc-finger</keyword>
<sequence length="407" mass="43104">MARLNNASNPSSSIAAAAPGPSLILPTRNGSWSNNTTSNNNNNINNNNNSNGGASRSGNTSRVSPTRSSSSSQTLPNGHTVIDLTNSPPPPQQEMFGPRGRGRSNGSRGPSSSGSNNSIEVIDVDALPDTPALPPRWPGGNVPEFRFSRNAANRLLGGGPSFASRTLQQHRHHNHGSGSRPVPVEPNLIYPRIDRMDANAAAFPVFAEEMEGPVLGHGGRIGQGLPDVNMGGIGNFLPRFRSGPQGGQQGVHGGIDVISSIWTSFGSRGMWGHDGPLAGFQAPDMDYSQRAPGIIREESPVDAARARNIDYKSPQPAREGYTRSPKEDDILVCSSCSSELGVPGEGPYAQEVWASKCGHSYCGTCVSIFRTPPLSKSKKPVRPKAKNCSVGCKVNLATKTAMFKIHL</sequence>
<protein>
    <recommendedName>
        <fullName evidence="7">RING-type domain-containing protein</fullName>
    </recommendedName>
</protein>
<dbReference type="GO" id="GO:0004842">
    <property type="term" value="F:ubiquitin-protein transferase activity"/>
    <property type="evidence" value="ECO:0007669"/>
    <property type="project" value="TreeGrafter"/>
</dbReference>
<proteinExistence type="predicted"/>
<dbReference type="GO" id="GO:0008270">
    <property type="term" value="F:zinc ion binding"/>
    <property type="evidence" value="ECO:0007669"/>
    <property type="project" value="UniProtKB-KW"/>
</dbReference>
<keyword evidence="6" id="KW-1185">Reference proteome</keyword>
<evidence type="ECO:0000256" key="1">
    <source>
        <dbReference type="ARBA" id="ARBA00022723"/>
    </source>
</evidence>
<feature type="region of interest" description="Disordered" evidence="4">
    <location>
        <begin position="1"/>
        <end position="118"/>
    </location>
</feature>
<dbReference type="PANTHER" id="PTHR28042:SF1">
    <property type="entry name" value="E3 UBIQUITIN-PROTEIN LIGASE COMPLEX SLX5-SLX8 SUBUNIT SLX5"/>
    <property type="match status" value="1"/>
</dbReference>
<evidence type="ECO:0000313" key="6">
    <source>
        <dbReference type="Proteomes" id="UP000277580"/>
    </source>
</evidence>
<evidence type="ECO:0000256" key="3">
    <source>
        <dbReference type="ARBA" id="ARBA00022833"/>
    </source>
</evidence>
<reference evidence="5 6" key="1">
    <citation type="journal article" date="2018" name="Nat. Ecol. Evol.">
        <title>Pezizomycetes genomes reveal the molecular basis of ectomycorrhizal truffle lifestyle.</title>
        <authorList>
            <person name="Murat C."/>
            <person name="Payen T."/>
            <person name="Noel B."/>
            <person name="Kuo A."/>
            <person name="Morin E."/>
            <person name="Chen J."/>
            <person name="Kohler A."/>
            <person name="Krizsan K."/>
            <person name="Balestrini R."/>
            <person name="Da Silva C."/>
            <person name="Montanini B."/>
            <person name="Hainaut M."/>
            <person name="Levati E."/>
            <person name="Barry K.W."/>
            <person name="Belfiori B."/>
            <person name="Cichocki N."/>
            <person name="Clum A."/>
            <person name="Dockter R.B."/>
            <person name="Fauchery L."/>
            <person name="Guy J."/>
            <person name="Iotti M."/>
            <person name="Le Tacon F."/>
            <person name="Lindquist E.A."/>
            <person name="Lipzen A."/>
            <person name="Malagnac F."/>
            <person name="Mello A."/>
            <person name="Molinier V."/>
            <person name="Miyauchi S."/>
            <person name="Poulain J."/>
            <person name="Riccioni C."/>
            <person name="Rubini A."/>
            <person name="Sitrit Y."/>
            <person name="Splivallo R."/>
            <person name="Traeger S."/>
            <person name="Wang M."/>
            <person name="Zifcakova L."/>
            <person name="Wipf D."/>
            <person name="Zambonelli A."/>
            <person name="Paolocci F."/>
            <person name="Nowrousian M."/>
            <person name="Ottonello S."/>
            <person name="Baldrian P."/>
            <person name="Spatafora J.W."/>
            <person name="Henrissat B."/>
            <person name="Nagy L.G."/>
            <person name="Aury J.M."/>
            <person name="Wincker P."/>
            <person name="Grigoriev I.V."/>
            <person name="Bonfante P."/>
            <person name="Martin F.M."/>
        </authorList>
    </citation>
    <scope>NUCLEOTIDE SEQUENCE [LARGE SCALE GENOMIC DNA]</scope>
    <source>
        <strain evidence="5 6">CCBAS932</strain>
    </source>
</reference>
<dbReference type="AlphaFoldDB" id="A0A3N4L520"/>
<gene>
    <name evidence="5" type="ORF">P167DRAFT_486715</name>
</gene>
<feature type="compositionally biased region" description="Low complexity" evidence="4">
    <location>
        <begin position="1"/>
        <end position="72"/>
    </location>
</feature>
<feature type="compositionally biased region" description="Low complexity" evidence="4">
    <location>
        <begin position="104"/>
        <end position="118"/>
    </location>
</feature>